<organism evidence="1 2">
    <name type="scientific">Violaceomyces palustris</name>
    <dbReference type="NCBI Taxonomy" id="1673888"/>
    <lineage>
        <taxon>Eukaryota</taxon>
        <taxon>Fungi</taxon>
        <taxon>Dikarya</taxon>
        <taxon>Basidiomycota</taxon>
        <taxon>Ustilaginomycotina</taxon>
        <taxon>Ustilaginomycetes</taxon>
        <taxon>Violaceomycetales</taxon>
        <taxon>Violaceomycetaceae</taxon>
        <taxon>Violaceomyces</taxon>
    </lineage>
</organism>
<gene>
    <name evidence="1" type="ORF">IE53DRAFT_174657</name>
</gene>
<sequence length="117" mass="13130">MGGGSWRCTSSSLNLAPFLFTLLKGCYHSQRRTYRSGSLVDDGVDSSRTWRIRGFFVCVQLYGQCVAVAGYTLLRHPLLLHVLVRCAIRRRFTSPMPCSIKIPAERICCCDVLGLRS</sequence>
<evidence type="ECO:0000313" key="2">
    <source>
        <dbReference type="Proteomes" id="UP000245626"/>
    </source>
</evidence>
<evidence type="ECO:0000313" key="1">
    <source>
        <dbReference type="EMBL" id="PWN53412.1"/>
    </source>
</evidence>
<protein>
    <submittedName>
        <fullName evidence="1">Uncharacterized protein</fullName>
    </submittedName>
</protein>
<accession>A0ACD0P5Z3</accession>
<dbReference type="Proteomes" id="UP000245626">
    <property type="component" value="Unassembled WGS sequence"/>
</dbReference>
<dbReference type="EMBL" id="KZ819727">
    <property type="protein sequence ID" value="PWN53412.1"/>
    <property type="molecule type" value="Genomic_DNA"/>
</dbReference>
<proteinExistence type="predicted"/>
<reference evidence="1 2" key="1">
    <citation type="journal article" date="2018" name="Mol. Biol. Evol.">
        <title>Broad Genomic Sampling Reveals a Smut Pathogenic Ancestry of the Fungal Clade Ustilaginomycotina.</title>
        <authorList>
            <person name="Kijpornyongpan T."/>
            <person name="Mondo S.J."/>
            <person name="Barry K."/>
            <person name="Sandor L."/>
            <person name="Lee J."/>
            <person name="Lipzen A."/>
            <person name="Pangilinan J."/>
            <person name="LaButti K."/>
            <person name="Hainaut M."/>
            <person name="Henrissat B."/>
            <person name="Grigoriev I.V."/>
            <person name="Spatafora J.W."/>
            <person name="Aime M.C."/>
        </authorList>
    </citation>
    <scope>NUCLEOTIDE SEQUENCE [LARGE SCALE GENOMIC DNA]</scope>
    <source>
        <strain evidence="1 2">SA 807</strain>
    </source>
</reference>
<name>A0ACD0P5Z3_9BASI</name>
<keyword evidence="2" id="KW-1185">Reference proteome</keyword>